<evidence type="ECO:0000256" key="3">
    <source>
        <dbReference type="ARBA" id="ARBA00029447"/>
    </source>
</evidence>
<dbReference type="GO" id="GO:0007165">
    <property type="term" value="P:signal transduction"/>
    <property type="evidence" value="ECO:0007669"/>
    <property type="project" value="UniProtKB-KW"/>
</dbReference>
<sequence>MASFKKLKIGTQLTLGFGMLTALMLVLAVFSLMRVSSLSQAFQAEQRIAADKLEPLYVAREALAQTGLAARNGYIFEDNAQAAKELNIVDEQKALYLAALDKMSPAYANDPQFAKVKEGLLAMANELKRPRQYREAGKMADYGHFLVNECSPLRRRIVQDMAVLVAAEQKESDKASTTVEGYASSAKQMVMVLAAAAFVLSLLIAGLIKRLLLKQLGGEPAYAVEIAGRIAQGDLSINVEVVPSDKESLLFAIKGMRDSLTGIVSEVRHGTESITTASNEIAVGNADLSQRTEQQAQSLERVATAMEELTSTVKQNASNAQQANQLTQSASQVSQQGGEVMRQVTETMESINDSSKKIVDIISVIDGIAFQTNILALNAAVEAARAGEQGRGFAVVASEVRVLAQRSAQAAKEIKVLIDDSVSKVSAGSDLVEKAGATMHEVVSSVRRVTEIMAEITHASDEQSVGIQEASHAIGQMDGMTQQNTALVEEASAAAHELKDQASHLTEIVGQFKLDESASSRSARSEQAAPTARLAGQRNLRVVNG</sequence>
<dbReference type="PANTHER" id="PTHR43531:SF14">
    <property type="entry name" value="METHYL-ACCEPTING CHEMOTAXIS PROTEIN I-RELATED"/>
    <property type="match status" value="1"/>
</dbReference>
<dbReference type="GO" id="GO:0004888">
    <property type="term" value="F:transmembrane signaling receptor activity"/>
    <property type="evidence" value="ECO:0007669"/>
    <property type="project" value="InterPro"/>
</dbReference>
<keyword evidence="2" id="KW-0488">Methylation</keyword>
<keyword evidence="4" id="KW-0807">Transducer</keyword>
<dbReference type="SUPFAM" id="SSF58104">
    <property type="entry name" value="Methyl-accepting chemotaxis protein (MCP) signaling domain"/>
    <property type="match status" value="1"/>
</dbReference>
<dbReference type="Proteomes" id="UP000474565">
    <property type="component" value="Unassembled WGS sequence"/>
</dbReference>
<dbReference type="Gene3D" id="1.10.287.950">
    <property type="entry name" value="Methyl-accepting chemotaxis protein"/>
    <property type="match status" value="1"/>
</dbReference>
<dbReference type="GO" id="GO:0006935">
    <property type="term" value="P:chemotaxis"/>
    <property type="evidence" value="ECO:0007669"/>
    <property type="project" value="InterPro"/>
</dbReference>
<dbReference type="RefSeq" id="WP_161019189.1">
    <property type="nucleotide sequence ID" value="NZ_WWCP01000007.1"/>
</dbReference>
<dbReference type="Pfam" id="PF00015">
    <property type="entry name" value="MCPsignal"/>
    <property type="match status" value="1"/>
</dbReference>
<accession>A0A6L8MJL1</accession>
<dbReference type="PRINTS" id="PR00260">
    <property type="entry name" value="CHEMTRNSDUCR"/>
</dbReference>
<comment type="caution">
    <text evidence="7">The sequence shown here is derived from an EMBL/GenBank/DDBJ whole genome shotgun (WGS) entry which is preliminary data.</text>
</comment>
<evidence type="ECO:0000313" key="7">
    <source>
        <dbReference type="EMBL" id="MYM82036.1"/>
    </source>
</evidence>
<evidence type="ECO:0000256" key="4">
    <source>
        <dbReference type="PROSITE-ProRule" id="PRU00284"/>
    </source>
</evidence>
<keyword evidence="5" id="KW-0812">Transmembrane</keyword>
<evidence type="ECO:0000256" key="2">
    <source>
        <dbReference type="ARBA" id="ARBA00022481"/>
    </source>
</evidence>
<dbReference type="InterPro" id="IPR004090">
    <property type="entry name" value="Chemotax_Me-accpt_rcpt"/>
</dbReference>
<reference evidence="7 8" key="1">
    <citation type="submission" date="2019-12" db="EMBL/GenBank/DDBJ databases">
        <title>Novel species isolated from a subtropical stream in China.</title>
        <authorList>
            <person name="Lu H."/>
        </authorList>
    </citation>
    <scope>NUCLEOTIDE SEQUENCE [LARGE SCALE GENOMIC DNA]</scope>
    <source>
        <strain evidence="7 8">FT50W</strain>
    </source>
</reference>
<organism evidence="7 8">
    <name type="scientific">Duganella lactea</name>
    <dbReference type="NCBI Taxonomy" id="2692173"/>
    <lineage>
        <taxon>Bacteria</taxon>
        <taxon>Pseudomonadati</taxon>
        <taxon>Pseudomonadota</taxon>
        <taxon>Betaproteobacteria</taxon>
        <taxon>Burkholderiales</taxon>
        <taxon>Oxalobacteraceae</taxon>
        <taxon>Telluria group</taxon>
        <taxon>Duganella</taxon>
    </lineage>
</organism>
<dbReference type="EMBL" id="WWCP01000007">
    <property type="protein sequence ID" value="MYM82036.1"/>
    <property type="molecule type" value="Genomic_DNA"/>
</dbReference>
<dbReference type="FunFam" id="1.10.287.950:FF:000001">
    <property type="entry name" value="Methyl-accepting chemotaxis sensory transducer"/>
    <property type="match status" value="1"/>
</dbReference>
<gene>
    <name evidence="7" type="ORF">GTP44_08720</name>
</gene>
<dbReference type="InterPro" id="IPR051310">
    <property type="entry name" value="MCP_chemotaxis"/>
</dbReference>
<comment type="similarity">
    <text evidence="3">Belongs to the methyl-accepting chemotaxis (MCP) protein family.</text>
</comment>
<evidence type="ECO:0000256" key="5">
    <source>
        <dbReference type="SAM" id="Phobius"/>
    </source>
</evidence>
<protein>
    <submittedName>
        <fullName evidence="7">Chemotaxis protein</fullName>
    </submittedName>
</protein>
<comment type="subcellular location">
    <subcellularLocation>
        <location evidence="1">Membrane</location>
    </subcellularLocation>
</comment>
<dbReference type="PANTHER" id="PTHR43531">
    <property type="entry name" value="PROTEIN ICFG"/>
    <property type="match status" value="1"/>
</dbReference>
<keyword evidence="5" id="KW-0472">Membrane</keyword>
<evidence type="ECO:0000313" key="8">
    <source>
        <dbReference type="Proteomes" id="UP000474565"/>
    </source>
</evidence>
<feature type="domain" description="Methyl-accepting transducer" evidence="6">
    <location>
        <begin position="270"/>
        <end position="499"/>
    </location>
</feature>
<dbReference type="InterPro" id="IPR004089">
    <property type="entry name" value="MCPsignal_dom"/>
</dbReference>
<keyword evidence="5" id="KW-1133">Transmembrane helix</keyword>
<dbReference type="SMART" id="SM00283">
    <property type="entry name" value="MA"/>
    <property type="match status" value="1"/>
</dbReference>
<evidence type="ECO:0000259" key="6">
    <source>
        <dbReference type="PROSITE" id="PS50111"/>
    </source>
</evidence>
<dbReference type="AlphaFoldDB" id="A0A6L8MJL1"/>
<dbReference type="PROSITE" id="PS50111">
    <property type="entry name" value="CHEMOTAXIS_TRANSDUC_2"/>
    <property type="match status" value="1"/>
</dbReference>
<evidence type="ECO:0000256" key="1">
    <source>
        <dbReference type="ARBA" id="ARBA00004370"/>
    </source>
</evidence>
<dbReference type="CDD" id="cd11386">
    <property type="entry name" value="MCP_signal"/>
    <property type="match status" value="1"/>
</dbReference>
<dbReference type="GO" id="GO:0005886">
    <property type="term" value="C:plasma membrane"/>
    <property type="evidence" value="ECO:0007669"/>
    <property type="project" value="TreeGrafter"/>
</dbReference>
<name>A0A6L8MJL1_9BURK</name>
<feature type="transmembrane region" description="Helical" evidence="5">
    <location>
        <begin position="189"/>
        <end position="208"/>
    </location>
</feature>
<proteinExistence type="inferred from homology"/>